<keyword evidence="4" id="KW-1185">Reference proteome</keyword>
<dbReference type="Proteomes" id="UP001165679">
    <property type="component" value="Unassembled WGS sequence"/>
</dbReference>
<dbReference type="Pfam" id="PF12728">
    <property type="entry name" value="HTH_17"/>
    <property type="match status" value="1"/>
</dbReference>
<reference evidence="3" key="1">
    <citation type="submission" date="2022-09" db="EMBL/GenBank/DDBJ databases">
        <title>Rhodovastum sp. nov. RN2-1 isolated from soil in Seongnam, South Korea.</title>
        <authorList>
            <person name="Le N.T."/>
        </authorList>
    </citation>
    <scope>NUCLEOTIDE SEQUENCE</scope>
    <source>
        <strain evidence="3">RN2-1</strain>
    </source>
</reference>
<dbReference type="SUPFAM" id="SSF46955">
    <property type="entry name" value="Putative DNA-binding domain"/>
    <property type="match status" value="1"/>
</dbReference>
<dbReference type="AlphaFoldDB" id="A0AA42CIU4"/>
<feature type="compositionally biased region" description="Low complexity" evidence="1">
    <location>
        <begin position="14"/>
        <end position="26"/>
    </location>
</feature>
<dbReference type="RefSeq" id="WP_264715049.1">
    <property type="nucleotide sequence ID" value="NZ_JAPDNT010000017.1"/>
</dbReference>
<evidence type="ECO:0000313" key="4">
    <source>
        <dbReference type="Proteomes" id="UP001165679"/>
    </source>
</evidence>
<proteinExistence type="predicted"/>
<organism evidence="3 4">
    <name type="scientific">Limobrevibacterium gyesilva</name>
    <dbReference type="NCBI Taxonomy" id="2991712"/>
    <lineage>
        <taxon>Bacteria</taxon>
        <taxon>Pseudomonadati</taxon>
        <taxon>Pseudomonadota</taxon>
        <taxon>Alphaproteobacteria</taxon>
        <taxon>Acetobacterales</taxon>
        <taxon>Acetobacteraceae</taxon>
        <taxon>Limobrevibacterium</taxon>
    </lineage>
</organism>
<dbReference type="InterPro" id="IPR041657">
    <property type="entry name" value="HTH_17"/>
</dbReference>
<accession>A0AA42CIU4</accession>
<protein>
    <submittedName>
        <fullName evidence="3">Helix-turn-helix domain-containing protein</fullName>
    </submittedName>
</protein>
<gene>
    <name evidence="3" type="ORF">OL599_17040</name>
</gene>
<name>A0AA42CIU4_9PROT</name>
<reference evidence="3" key="2">
    <citation type="submission" date="2022-10" db="EMBL/GenBank/DDBJ databases">
        <authorList>
            <person name="Trinh H.N."/>
        </authorList>
    </citation>
    <scope>NUCLEOTIDE SEQUENCE</scope>
    <source>
        <strain evidence="3">RN2-1</strain>
    </source>
</reference>
<evidence type="ECO:0000313" key="3">
    <source>
        <dbReference type="EMBL" id="MCW3476282.1"/>
    </source>
</evidence>
<dbReference type="EMBL" id="JAPDNT010000017">
    <property type="protein sequence ID" value="MCW3476282.1"/>
    <property type="molecule type" value="Genomic_DNA"/>
</dbReference>
<evidence type="ECO:0000259" key="2">
    <source>
        <dbReference type="Pfam" id="PF12728"/>
    </source>
</evidence>
<comment type="caution">
    <text evidence="3">The sequence shown here is derived from an EMBL/GenBank/DDBJ whole genome shotgun (WGS) entry which is preliminary data.</text>
</comment>
<feature type="region of interest" description="Disordered" evidence="1">
    <location>
        <begin position="1"/>
        <end position="36"/>
    </location>
</feature>
<sequence length="120" mass="12539">MTFHEIIPGRRGRPAAAAAMPAKPSHPATPPSGATVFTGDAIAAARAGDGQATGPAPLPQLLSLAEVGALFNRRPRTIRGWIKAGRLPVVAVGGAHFVRRDQLEAMLEPSCDGPWDNDDK</sequence>
<evidence type="ECO:0000256" key="1">
    <source>
        <dbReference type="SAM" id="MobiDB-lite"/>
    </source>
</evidence>
<dbReference type="InterPro" id="IPR009061">
    <property type="entry name" value="DNA-bd_dom_put_sf"/>
</dbReference>
<feature type="domain" description="Helix-turn-helix" evidence="2">
    <location>
        <begin position="61"/>
        <end position="108"/>
    </location>
</feature>